<dbReference type="PROSITE" id="PS51257">
    <property type="entry name" value="PROKAR_LIPOPROTEIN"/>
    <property type="match status" value="1"/>
</dbReference>
<dbReference type="InterPro" id="IPR009465">
    <property type="entry name" value="Spondin_N"/>
</dbReference>
<keyword evidence="4" id="KW-1185">Reference proteome</keyword>
<proteinExistence type="predicted"/>
<gene>
    <name evidence="3" type="ORF">ML462_13695</name>
</gene>
<evidence type="ECO:0000313" key="3">
    <source>
        <dbReference type="EMBL" id="MCH4824226.1"/>
    </source>
</evidence>
<dbReference type="Proteomes" id="UP001139226">
    <property type="component" value="Unassembled WGS sequence"/>
</dbReference>
<keyword evidence="2" id="KW-0732">Signal</keyword>
<organism evidence="3 4">
    <name type="scientific">Christiangramia lutea</name>
    <dbReference type="NCBI Taxonomy" id="1607951"/>
    <lineage>
        <taxon>Bacteria</taxon>
        <taxon>Pseudomonadati</taxon>
        <taxon>Bacteroidota</taxon>
        <taxon>Flavobacteriia</taxon>
        <taxon>Flavobacteriales</taxon>
        <taxon>Flavobacteriaceae</taxon>
        <taxon>Christiangramia</taxon>
    </lineage>
</organism>
<evidence type="ECO:0000313" key="4">
    <source>
        <dbReference type="Proteomes" id="UP001139226"/>
    </source>
</evidence>
<evidence type="ECO:0000256" key="2">
    <source>
        <dbReference type="SAM" id="SignalP"/>
    </source>
</evidence>
<name>A0A9X1V5U0_9FLAO</name>
<feature type="region of interest" description="Disordered" evidence="1">
    <location>
        <begin position="198"/>
        <end position="218"/>
    </location>
</feature>
<dbReference type="AlphaFoldDB" id="A0A9X1V5U0"/>
<feature type="chain" id="PRO_5040997467" evidence="2">
    <location>
        <begin position="24"/>
        <end position="248"/>
    </location>
</feature>
<reference evidence="3" key="1">
    <citation type="submission" date="2022-03" db="EMBL/GenBank/DDBJ databases">
        <title>Gramella crocea sp. nov., isolated from activated sludge of a seafood processing plant.</title>
        <authorList>
            <person name="Zhang X."/>
        </authorList>
    </citation>
    <scope>NUCLEOTIDE SEQUENCE</scope>
    <source>
        <strain evidence="3">YJ019</strain>
    </source>
</reference>
<comment type="caution">
    <text evidence="3">The sequence shown here is derived from an EMBL/GenBank/DDBJ whole genome shotgun (WGS) entry which is preliminary data.</text>
</comment>
<accession>A0A9X1V5U0</accession>
<dbReference type="NCBIfam" id="NF038123">
    <property type="entry name" value="NF038123_dom"/>
    <property type="match status" value="1"/>
</dbReference>
<protein>
    <submittedName>
        <fullName evidence="3">Spondin domain-containing protein</fullName>
    </submittedName>
</protein>
<evidence type="ECO:0000256" key="1">
    <source>
        <dbReference type="SAM" id="MobiDB-lite"/>
    </source>
</evidence>
<dbReference type="EMBL" id="JAKVTV010000005">
    <property type="protein sequence ID" value="MCH4824226.1"/>
    <property type="molecule type" value="Genomic_DNA"/>
</dbReference>
<sequence>MRRVFLFTFTLAAVLLSCTTDNAELNEELTTAELKSQTGKENDAFTKFKVTIENVTEEGTFTTPFSPGVYLVQKKNSEPLFSPWEADYGEGLEAIAEDGSANDLNESLMNNPKVRSHGVFMTPVGASGGAPIFPGDAYEFYIEAKPNDYLNFATMFIQSNDLFIAPDAQGVPLFDGKEPKSGDITMYLSLWDAGTEVNEEPGVGPNQAPRQSGPDTGIVENGVVRLVDDGYTYPEIEEVIKVTISPMY</sequence>
<dbReference type="RefSeq" id="WP_240714394.1">
    <property type="nucleotide sequence ID" value="NZ_JAKVTV010000005.1"/>
</dbReference>
<dbReference type="InterPro" id="IPR038678">
    <property type="entry name" value="Spondin_N_sf"/>
</dbReference>
<feature type="signal peptide" evidence="2">
    <location>
        <begin position="1"/>
        <end position="23"/>
    </location>
</feature>
<dbReference type="Gene3D" id="2.60.40.2130">
    <property type="entry name" value="F-spondin domain"/>
    <property type="match status" value="1"/>
</dbReference>